<dbReference type="SUPFAM" id="SSF52047">
    <property type="entry name" value="RNI-like"/>
    <property type="match status" value="1"/>
</dbReference>
<reference evidence="2" key="1">
    <citation type="submission" date="2014-12" db="EMBL/GenBank/DDBJ databases">
        <title>Insight into the proteome of Arion vulgaris.</title>
        <authorList>
            <person name="Aradska J."/>
            <person name="Bulat T."/>
            <person name="Smidak R."/>
            <person name="Sarate P."/>
            <person name="Gangsoo J."/>
            <person name="Sialana F."/>
            <person name="Bilban M."/>
            <person name="Lubec G."/>
        </authorList>
    </citation>
    <scope>NUCLEOTIDE SEQUENCE</scope>
    <source>
        <tissue evidence="2">Skin</tissue>
    </source>
</reference>
<protein>
    <recommendedName>
        <fullName evidence="1">F-box/LRR-repeat protein 15-like leucin rich repeat domain-containing protein</fullName>
    </recommendedName>
</protein>
<dbReference type="GO" id="GO:0019005">
    <property type="term" value="C:SCF ubiquitin ligase complex"/>
    <property type="evidence" value="ECO:0007669"/>
    <property type="project" value="TreeGrafter"/>
</dbReference>
<dbReference type="PANTHER" id="PTHR13318">
    <property type="entry name" value="PARTNER OF PAIRED, ISOFORM B-RELATED"/>
    <property type="match status" value="1"/>
</dbReference>
<evidence type="ECO:0000313" key="3">
    <source>
        <dbReference type="EMBL" id="CEK86201.1"/>
    </source>
</evidence>
<evidence type="ECO:0000259" key="1">
    <source>
        <dbReference type="Pfam" id="PF25372"/>
    </source>
</evidence>
<dbReference type="PANTHER" id="PTHR13318:SF261">
    <property type="entry name" value="F-BOX DOMAIN-CONTAINING PROTEIN"/>
    <property type="match status" value="1"/>
</dbReference>
<organism evidence="2">
    <name type="scientific">Arion vulgaris</name>
    <dbReference type="NCBI Taxonomy" id="1028688"/>
    <lineage>
        <taxon>Eukaryota</taxon>
        <taxon>Metazoa</taxon>
        <taxon>Spiralia</taxon>
        <taxon>Lophotrochozoa</taxon>
        <taxon>Mollusca</taxon>
        <taxon>Gastropoda</taxon>
        <taxon>Heterobranchia</taxon>
        <taxon>Euthyneura</taxon>
        <taxon>Panpulmonata</taxon>
        <taxon>Eupulmonata</taxon>
        <taxon>Stylommatophora</taxon>
        <taxon>Helicina</taxon>
        <taxon>Arionoidea</taxon>
        <taxon>Arionidae</taxon>
        <taxon>Arion</taxon>
    </lineage>
</organism>
<gene>
    <name evidence="2" type="primary">ORF152530</name>
    <name evidence="3" type="synonym">ORF152533</name>
</gene>
<feature type="domain" description="F-box/LRR-repeat protein 15-like leucin rich repeat" evidence="1">
    <location>
        <begin position="113"/>
        <end position="297"/>
    </location>
</feature>
<dbReference type="GO" id="GO:0031146">
    <property type="term" value="P:SCF-dependent proteasomal ubiquitin-dependent protein catabolic process"/>
    <property type="evidence" value="ECO:0007669"/>
    <property type="project" value="TreeGrafter"/>
</dbReference>
<dbReference type="Gene3D" id="3.80.10.10">
    <property type="entry name" value="Ribonuclease Inhibitor"/>
    <property type="match status" value="1"/>
</dbReference>
<dbReference type="EMBL" id="HACG01039336">
    <property type="protein sequence ID" value="CEK86201.1"/>
    <property type="molecule type" value="Transcribed_RNA"/>
</dbReference>
<evidence type="ECO:0000313" key="2">
    <source>
        <dbReference type="EMBL" id="CEK86200.1"/>
    </source>
</evidence>
<dbReference type="AlphaFoldDB" id="A0A0B7B254"/>
<dbReference type="SMART" id="SM00367">
    <property type="entry name" value="LRR_CC"/>
    <property type="match status" value="5"/>
</dbReference>
<dbReference type="InterPro" id="IPR032675">
    <property type="entry name" value="LRR_dom_sf"/>
</dbReference>
<dbReference type="Pfam" id="PF25372">
    <property type="entry name" value="DUF7885"/>
    <property type="match status" value="1"/>
</dbReference>
<proteinExistence type="predicted"/>
<sequence length="334" mass="37833">MFNLRNHTSSFNVTTCQNGLKTSDSTSDASNKVESAMDNSQFSKDIFLEEYINLLDLPWEQVLCKYLLIYLNIADLFRLRAVSCGCRDLMHTYFRLQFHVNTSSLGDRFTSQAFQIMTKECTNLKSVSVRGAKSWLTSEVMVNVISANPRLEKIDLTGCLALSGVTVYTVGVHCSSIKHLCLKDCVWLSVDNFLSLLCNQPNLEYLNLSGCWNLNDELVIQLVRISPSIKHLLLANLYGLTDTAVVAVAHCCPNLVHLSIKGCWRVTDSSIRLLSQYCPMLKAIQVQDCRDITEDSLDYLRKRKVLIDKAPPPANQMYRLEQHMSNVHRLNLVL</sequence>
<dbReference type="CDD" id="cd22126">
    <property type="entry name" value="F-box_FBXL15"/>
    <property type="match status" value="1"/>
</dbReference>
<dbReference type="InterPro" id="IPR057207">
    <property type="entry name" value="FBXL15_LRR"/>
</dbReference>
<name>A0A0B7B254_9EUPU</name>
<dbReference type="InterPro" id="IPR006553">
    <property type="entry name" value="Leu-rich_rpt_Cys-con_subtyp"/>
</dbReference>
<accession>A0A0B7B254</accession>
<dbReference type="EMBL" id="HACG01039335">
    <property type="protein sequence ID" value="CEK86200.1"/>
    <property type="molecule type" value="Transcribed_RNA"/>
</dbReference>